<organism evidence="1 2">
    <name type="scientific">Streptomyces plumbiresistens</name>
    <dbReference type="NCBI Taxonomy" id="511811"/>
    <lineage>
        <taxon>Bacteria</taxon>
        <taxon>Bacillati</taxon>
        <taxon>Actinomycetota</taxon>
        <taxon>Actinomycetes</taxon>
        <taxon>Kitasatosporales</taxon>
        <taxon>Streptomycetaceae</taxon>
        <taxon>Streptomyces</taxon>
    </lineage>
</organism>
<dbReference type="RefSeq" id="WP_345570940.1">
    <property type="nucleotide sequence ID" value="NZ_BAAAZX010000041.1"/>
</dbReference>
<dbReference type="InterPro" id="IPR013324">
    <property type="entry name" value="RNA_pol_sigma_r3/r4-like"/>
</dbReference>
<reference evidence="2" key="1">
    <citation type="journal article" date="2019" name="Int. J. Syst. Evol. Microbiol.">
        <title>The Global Catalogue of Microorganisms (GCM) 10K type strain sequencing project: providing services to taxonomists for standard genome sequencing and annotation.</title>
        <authorList>
            <consortium name="The Broad Institute Genomics Platform"/>
            <consortium name="The Broad Institute Genome Sequencing Center for Infectious Disease"/>
            <person name="Wu L."/>
            <person name="Ma J."/>
        </authorList>
    </citation>
    <scope>NUCLEOTIDE SEQUENCE [LARGE SCALE GENOMIC DNA]</scope>
    <source>
        <strain evidence="2">JCM 16924</strain>
    </source>
</reference>
<dbReference type="SUPFAM" id="SSF88659">
    <property type="entry name" value="Sigma3 and sigma4 domains of RNA polymerase sigma factors"/>
    <property type="match status" value="1"/>
</dbReference>
<keyword evidence="2" id="KW-1185">Reference proteome</keyword>
<evidence type="ECO:0000313" key="1">
    <source>
        <dbReference type="EMBL" id="GAA4027047.1"/>
    </source>
</evidence>
<proteinExistence type="predicted"/>
<comment type="caution">
    <text evidence="1">The sequence shown here is derived from an EMBL/GenBank/DDBJ whole genome shotgun (WGS) entry which is preliminary data.</text>
</comment>
<dbReference type="Proteomes" id="UP001500456">
    <property type="component" value="Unassembled WGS sequence"/>
</dbReference>
<evidence type="ECO:0008006" key="3">
    <source>
        <dbReference type="Google" id="ProtNLM"/>
    </source>
</evidence>
<dbReference type="Gene3D" id="1.10.10.10">
    <property type="entry name" value="Winged helix-like DNA-binding domain superfamily/Winged helix DNA-binding domain"/>
    <property type="match status" value="1"/>
</dbReference>
<accession>A0ABP7TJN5</accession>
<dbReference type="EMBL" id="BAAAZX010000041">
    <property type="protein sequence ID" value="GAA4027047.1"/>
    <property type="molecule type" value="Genomic_DNA"/>
</dbReference>
<gene>
    <name evidence="1" type="ORF">GCM10022232_85960</name>
</gene>
<evidence type="ECO:0000313" key="2">
    <source>
        <dbReference type="Proteomes" id="UP001500456"/>
    </source>
</evidence>
<sequence length="180" mass="19671">MADLPGPRRKFSAVCPRPSRCVTEPPARPSGLIVSLPADYTAFCMLYQDRYLRYTRARVADPGLSRELVETALGSVATNWATVLASYCPAAEAWDILGSLIAQAMRGHAAATLYNTVYRVLPPLQADVVILRHRLSLSDGQAADLMGVEEPLVASQLRMAHRTMARRTAHPQPAALRTDT</sequence>
<protein>
    <recommendedName>
        <fullName evidence="3">RNA polymerase sigma factor 70 region 4 type 2 domain-containing protein</fullName>
    </recommendedName>
</protein>
<dbReference type="InterPro" id="IPR036388">
    <property type="entry name" value="WH-like_DNA-bd_sf"/>
</dbReference>
<name>A0ABP7TJN5_9ACTN</name>